<dbReference type="Proteomes" id="UP000020766">
    <property type="component" value="Unassembled WGS sequence"/>
</dbReference>
<dbReference type="STRING" id="225991.MA05_10370"/>
<dbReference type="InterPro" id="IPR000551">
    <property type="entry name" value="MerR-type_HTH_dom"/>
</dbReference>
<dbReference type="GO" id="GO:0031419">
    <property type="term" value="F:cobalamin binding"/>
    <property type="evidence" value="ECO:0007669"/>
    <property type="project" value="InterPro"/>
</dbReference>
<dbReference type="CDD" id="cd02065">
    <property type="entry name" value="B12-binding_like"/>
    <property type="match status" value="1"/>
</dbReference>
<sequence>MNAFASDSPSTSGLPIAAVERETGLSKDTLRVWEKRYGFPQPLRDSAGDRLYPSDQVEQLVLISRLLASGMRPSKVVGLDLSALQALLVPATPAMPATVMPALPPQGAETTMPLEDWLVAIAAHDQVSLRHQLAQAQLRMGLAAFVTDLVVPLTIAVGESWAQGRFQVFEEHLYTETISVVLRQAIATLPPPPRSHGPKVLLTTLPQEMHSLGLLMVEAMLVLEGCHCVSLGTQTPLTDVVQAAQAHRVDVVGLSFTNNQPGAVVKASLRELRQRLPRDTALWVGGNSAALYQSPMDGIVAMPSLHGLRDALQNWRNGSRPHSG</sequence>
<evidence type="ECO:0000259" key="1">
    <source>
        <dbReference type="PROSITE" id="PS50937"/>
    </source>
</evidence>
<dbReference type="GO" id="GO:0006355">
    <property type="term" value="P:regulation of DNA-templated transcription"/>
    <property type="evidence" value="ECO:0007669"/>
    <property type="project" value="InterPro"/>
</dbReference>
<dbReference type="AlphaFoldDB" id="A0A014MJ64"/>
<accession>A0A014MJ64</accession>
<dbReference type="PROSITE" id="PS50937">
    <property type="entry name" value="HTH_MERR_2"/>
    <property type="match status" value="1"/>
</dbReference>
<dbReference type="Gene3D" id="3.40.50.280">
    <property type="entry name" value="Cobalamin-binding domain"/>
    <property type="match status" value="1"/>
</dbReference>
<dbReference type="PROSITE" id="PS51332">
    <property type="entry name" value="B12_BINDING"/>
    <property type="match status" value="1"/>
</dbReference>
<protein>
    <submittedName>
        <fullName evidence="3">Cobalamin-binding protein</fullName>
    </submittedName>
</protein>
<evidence type="ECO:0000313" key="4">
    <source>
        <dbReference type="Proteomes" id="UP000020766"/>
    </source>
</evidence>
<dbReference type="EMBL" id="JBOK01000001">
    <property type="protein sequence ID" value="EXU81706.1"/>
    <property type="molecule type" value="Genomic_DNA"/>
</dbReference>
<dbReference type="InterPro" id="IPR009061">
    <property type="entry name" value="DNA-bd_dom_put_sf"/>
</dbReference>
<dbReference type="GO" id="GO:0046872">
    <property type="term" value="F:metal ion binding"/>
    <property type="evidence" value="ECO:0007669"/>
    <property type="project" value="InterPro"/>
</dbReference>
<dbReference type="CDD" id="cd01104">
    <property type="entry name" value="HTH_MlrA-CarA"/>
    <property type="match status" value="1"/>
</dbReference>
<proteinExistence type="predicted"/>
<dbReference type="Pfam" id="PF13411">
    <property type="entry name" value="MerR_1"/>
    <property type="match status" value="1"/>
</dbReference>
<name>A0A014MJ64_9BURK</name>
<dbReference type="RefSeq" id="WP_043377723.1">
    <property type="nucleotide sequence ID" value="NZ_JBOK01000001.1"/>
</dbReference>
<evidence type="ECO:0000313" key="3">
    <source>
        <dbReference type="EMBL" id="EXU81706.1"/>
    </source>
</evidence>
<organism evidence="3 4">
    <name type="scientific">Comamonas aquatica DA1877</name>
    <dbReference type="NCBI Taxonomy" id="1457173"/>
    <lineage>
        <taxon>Bacteria</taxon>
        <taxon>Pseudomonadati</taxon>
        <taxon>Pseudomonadota</taxon>
        <taxon>Betaproteobacteria</taxon>
        <taxon>Burkholderiales</taxon>
        <taxon>Comamonadaceae</taxon>
        <taxon>Comamonas</taxon>
    </lineage>
</organism>
<dbReference type="SMART" id="SM00422">
    <property type="entry name" value="HTH_MERR"/>
    <property type="match status" value="1"/>
</dbReference>
<comment type="caution">
    <text evidence="3">The sequence shown here is derived from an EMBL/GenBank/DDBJ whole genome shotgun (WGS) entry which is preliminary data.</text>
</comment>
<keyword evidence="4" id="KW-1185">Reference proteome</keyword>
<dbReference type="InterPro" id="IPR006158">
    <property type="entry name" value="Cobalamin-bd"/>
</dbReference>
<feature type="domain" description="B12-binding" evidence="2">
    <location>
        <begin position="197"/>
        <end position="322"/>
    </location>
</feature>
<evidence type="ECO:0000259" key="2">
    <source>
        <dbReference type="PROSITE" id="PS51332"/>
    </source>
</evidence>
<gene>
    <name evidence="3" type="ORF">AX13_00160</name>
</gene>
<dbReference type="GO" id="GO:0003677">
    <property type="term" value="F:DNA binding"/>
    <property type="evidence" value="ECO:0007669"/>
    <property type="project" value="InterPro"/>
</dbReference>
<dbReference type="Gene3D" id="1.10.1660.10">
    <property type="match status" value="1"/>
</dbReference>
<dbReference type="InterPro" id="IPR036594">
    <property type="entry name" value="Meth_synthase_dom"/>
</dbReference>
<dbReference type="SUPFAM" id="SSF46955">
    <property type="entry name" value="Putative DNA-binding domain"/>
    <property type="match status" value="1"/>
</dbReference>
<dbReference type="InterPro" id="IPR036724">
    <property type="entry name" value="Cobalamin-bd_sf"/>
</dbReference>
<dbReference type="Gene3D" id="1.10.1240.10">
    <property type="entry name" value="Methionine synthase domain"/>
    <property type="match status" value="1"/>
</dbReference>
<dbReference type="PATRIC" id="fig|1457173.3.peg.28"/>
<dbReference type="InterPro" id="IPR003759">
    <property type="entry name" value="Cbl-bd_cap"/>
</dbReference>
<dbReference type="Pfam" id="PF02607">
    <property type="entry name" value="B12-binding_2"/>
    <property type="match status" value="1"/>
</dbReference>
<dbReference type="SUPFAM" id="SSF52242">
    <property type="entry name" value="Cobalamin (vitamin B12)-binding domain"/>
    <property type="match status" value="1"/>
</dbReference>
<dbReference type="Pfam" id="PF02310">
    <property type="entry name" value="B12-binding"/>
    <property type="match status" value="1"/>
</dbReference>
<reference evidence="3 4" key="1">
    <citation type="submission" date="2014-01" db="EMBL/GenBank/DDBJ databases">
        <title>Interspecies Systems Biology Uncovers Metabolites Affecting C. elegans Gene Expression and Life History Traits.</title>
        <authorList>
            <person name="Watson E."/>
            <person name="Macneil L.T."/>
            <person name="Ritter A.D."/>
            <person name="Yilmaz L.S."/>
            <person name="Rosebrock A.P."/>
            <person name="Caudy A.A."/>
            <person name="Walhout A.J."/>
        </authorList>
    </citation>
    <scope>NUCLEOTIDE SEQUENCE [LARGE SCALE GENOMIC DNA]</scope>
    <source>
        <strain evidence="3 4">DA1877</strain>
    </source>
</reference>
<feature type="domain" description="HTH merR-type" evidence="1">
    <location>
        <begin position="13"/>
        <end position="71"/>
    </location>
</feature>